<name>A0A3E5HD18_BACT4</name>
<reference evidence="3 6" key="2">
    <citation type="journal article" date="2019" name="Nat. Med.">
        <title>A library of human gut bacterial isolates paired with longitudinal multiomics data enables mechanistic microbiome research.</title>
        <authorList>
            <person name="Poyet M."/>
            <person name="Groussin M."/>
            <person name="Gibbons S.M."/>
            <person name="Avila-Pacheco J."/>
            <person name="Jiang X."/>
            <person name="Kearney S.M."/>
            <person name="Perrotta A.R."/>
            <person name="Berdy B."/>
            <person name="Zhao S."/>
            <person name="Lieberman T.D."/>
            <person name="Swanson P.K."/>
            <person name="Smith M."/>
            <person name="Roesemann S."/>
            <person name="Alexander J.E."/>
            <person name="Rich S.A."/>
            <person name="Livny J."/>
            <person name="Vlamakis H."/>
            <person name="Clish C."/>
            <person name="Bullock K."/>
            <person name="Deik A."/>
            <person name="Scott J."/>
            <person name="Pierce K.A."/>
            <person name="Xavier R.J."/>
            <person name="Alm E.J."/>
        </authorList>
    </citation>
    <scope>NUCLEOTIDE SEQUENCE [LARGE SCALE GENOMIC DNA]</scope>
    <source>
        <strain evidence="3 6">BIOML-A156</strain>
    </source>
</reference>
<gene>
    <name evidence="4" type="ORF">DW011_18230</name>
    <name evidence="3" type="ORF">GAN59_00825</name>
</gene>
<dbReference type="PROSITE" id="PS51257">
    <property type="entry name" value="PROKAR_LIPOPROTEIN"/>
    <property type="match status" value="1"/>
</dbReference>
<feature type="domain" description="FAS1" evidence="2">
    <location>
        <begin position="35"/>
        <end position="187"/>
    </location>
</feature>
<organism evidence="4 5">
    <name type="scientific">Bacteroides thetaiotaomicron</name>
    <dbReference type="NCBI Taxonomy" id="818"/>
    <lineage>
        <taxon>Bacteria</taxon>
        <taxon>Pseudomonadati</taxon>
        <taxon>Bacteroidota</taxon>
        <taxon>Bacteroidia</taxon>
        <taxon>Bacteroidales</taxon>
        <taxon>Bacteroidaceae</taxon>
        <taxon>Bacteroides</taxon>
    </lineage>
</organism>
<feature type="chain" id="PRO_5041544646" description="FAS1 domain-containing protein" evidence="1">
    <location>
        <begin position="22"/>
        <end position="229"/>
    </location>
</feature>
<accession>A0A3E5HD18</accession>
<evidence type="ECO:0000313" key="3">
    <source>
        <dbReference type="EMBL" id="KAB4479107.1"/>
    </source>
</evidence>
<dbReference type="Proteomes" id="UP000488521">
    <property type="component" value="Unassembled WGS sequence"/>
</dbReference>
<dbReference type="Pfam" id="PF02469">
    <property type="entry name" value="Fasciclin"/>
    <property type="match status" value="1"/>
</dbReference>
<evidence type="ECO:0000313" key="4">
    <source>
        <dbReference type="EMBL" id="RHL55561.1"/>
    </source>
</evidence>
<dbReference type="SUPFAM" id="SSF82153">
    <property type="entry name" value="FAS1 domain"/>
    <property type="match status" value="1"/>
</dbReference>
<comment type="caution">
    <text evidence="4">The sequence shown here is derived from an EMBL/GenBank/DDBJ whole genome shotgun (WGS) entry which is preliminary data.</text>
</comment>
<evidence type="ECO:0000259" key="2">
    <source>
        <dbReference type="PROSITE" id="PS50213"/>
    </source>
</evidence>
<feature type="signal peptide" evidence="1">
    <location>
        <begin position="1"/>
        <end position="21"/>
    </location>
</feature>
<reference evidence="4 5" key="1">
    <citation type="submission" date="2018-08" db="EMBL/GenBank/DDBJ databases">
        <title>A genome reference for cultivated species of the human gut microbiota.</title>
        <authorList>
            <person name="Zou Y."/>
            <person name="Xue W."/>
            <person name="Luo G."/>
        </authorList>
    </citation>
    <scope>NUCLEOTIDE SEQUENCE [LARGE SCALE GENOMIC DNA]</scope>
    <source>
        <strain evidence="4 5">AF37-12</strain>
    </source>
</reference>
<evidence type="ECO:0000313" key="5">
    <source>
        <dbReference type="Proteomes" id="UP000283616"/>
    </source>
</evidence>
<dbReference type="Gene3D" id="2.30.180.10">
    <property type="entry name" value="FAS1 domain"/>
    <property type="match status" value="1"/>
</dbReference>
<keyword evidence="1" id="KW-0732">Signal</keyword>
<dbReference type="PROSITE" id="PS50213">
    <property type="entry name" value="FAS1"/>
    <property type="match status" value="1"/>
</dbReference>
<dbReference type="Proteomes" id="UP000283616">
    <property type="component" value="Unassembled WGS sequence"/>
</dbReference>
<dbReference type="EMBL" id="WCRS01000001">
    <property type="protein sequence ID" value="KAB4479107.1"/>
    <property type="molecule type" value="Genomic_DNA"/>
</dbReference>
<dbReference type="EMBL" id="QROV01000023">
    <property type="protein sequence ID" value="RHL55561.1"/>
    <property type="molecule type" value="Genomic_DNA"/>
</dbReference>
<proteinExistence type="predicted"/>
<sequence length="229" mass="26484">MKTMKFIRFILLLIMVSPVLVSCGDDDGELSSAYVDSITTDYLRANRFGIFSMSLDLFEKAGYLDLLDQKGVTVFMPTNYSIKHYMKQKEYMLHQETGNETLTYTYDDLVKDLPLFKDSLKMYIVEQQVNRSDLEKMSGEAVTLKCMLGCDMNISLKKTKLYTENVPNSVNKYLYYTFIINGLDESSNVPLQDKDVSNYCQTSGLITKTGILHVLRDEHPLFFNRYEYK</sequence>
<dbReference type="InterPro" id="IPR036378">
    <property type="entry name" value="FAS1_dom_sf"/>
</dbReference>
<protein>
    <recommendedName>
        <fullName evidence="2">FAS1 domain-containing protein</fullName>
    </recommendedName>
</protein>
<evidence type="ECO:0000256" key="1">
    <source>
        <dbReference type="SAM" id="SignalP"/>
    </source>
</evidence>
<dbReference type="AlphaFoldDB" id="A0A3E5HD18"/>
<dbReference type="InterPro" id="IPR000782">
    <property type="entry name" value="FAS1_domain"/>
</dbReference>
<evidence type="ECO:0000313" key="6">
    <source>
        <dbReference type="Proteomes" id="UP000488521"/>
    </source>
</evidence>